<sequence length="86" mass="9784">MMNDKKENRICPTKEGVAARKWMDNKAVILLTAAHNPAITTSVNRTKIDGTKTEVHCPKAVIAYNNIMGRVDRFIQRKGRYLIEDL</sequence>
<keyword evidence="2" id="KW-1185">Reference proteome</keyword>
<dbReference type="EMBL" id="BMAW01056056">
    <property type="protein sequence ID" value="GFT04078.1"/>
    <property type="molecule type" value="Genomic_DNA"/>
</dbReference>
<accession>A0A8X6TDU3</accession>
<gene>
    <name evidence="1" type="primary">X975_07963</name>
    <name evidence="1" type="ORF">NPIL_377001</name>
</gene>
<proteinExistence type="predicted"/>
<evidence type="ECO:0000313" key="1">
    <source>
        <dbReference type="EMBL" id="GFT04078.1"/>
    </source>
</evidence>
<comment type="caution">
    <text evidence="1">The sequence shown here is derived from an EMBL/GenBank/DDBJ whole genome shotgun (WGS) entry which is preliminary data.</text>
</comment>
<name>A0A8X6TDU3_NEPPI</name>
<protein>
    <submittedName>
        <fullName evidence="1">PiggyBac transposable element-derived protein 4</fullName>
    </submittedName>
</protein>
<dbReference type="AlphaFoldDB" id="A0A8X6TDU3"/>
<dbReference type="OrthoDB" id="6437726at2759"/>
<dbReference type="Proteomes" id="UP000887013">
    <property type="component" value="Unassembled WGS sequence"/>
</dbReference>
<organism evidence="1 2">
    <name type="scientific">Nephila pilipes</name>
    <name type="common">Giant wood spider</name>
    <name type="synonym">Nephila maculata</name>
    <dbReference type="NCBI Taxonomy" id="299642"/>
    <lineage>
        <taxon>Eukaryota</taxon>
        <taxon>Metazoa</taxon>
        <taxon>Ecdysozoa</taxon>
        <taxon>Arthropoda</taxon>
        <taxon>Chelicerata</taxon>
        <taxon>Arachnida</taxon>
        <taxon>Araneae</taxon>
        <taxon>Araneomorphae</taxon>
        <taxon>Entelegynae</taxon>
        <taxon>Araneoidea</taxon>
        <taxon>Nephilidae</taxon>
        <taxon>Nephila</taxon>
    </lineage>
</organism>
<reference evidence="1" key="1">
    <citation type="submission" date="2020-08" db="EMBL/GenBank/DDBJ databases">
        <title>Multicomponent nature underlies the extraordinary mechanical properties of spider dragline silk.</title>
        <authorList>
            <person name="Kono N."/>
            <person name="Nakamura H."/>
            <person name="Mori M."/>
            <person name="Yoshida Y."/>
            <person name="Ohtoshi R."/>
            <person name="Malay A.D."/>
            <person name="Moran D.A.P."/>
            <person name="Tomita M."/>
            <person name="Numata K."/>
            <person name="Arakawa K."/>
        </authorList>
    </citation>
    <scope>NUCLEOTIDE SEQUENCE</scope>
</reference>
<evidence type="ECO:0000313" key="2">
    <source>
        <dbReference type="Proteomes" id="UP000887013"/>
    </source>
</evidence>